<name>A0AA87ZTZ3_FICCA</name>
<dbReference type="EMBL" id="BTGU01000017">
    <property type="protein sequence ID" value="GMN43664.1"/>
    <property type="molecule type" value="Genomic_DNA"/>
</dbReference>
<organism evidence="1 2">
    <name type="scientific">Ficus carica</name>
    <name type="common">Common fig</name>
    <dbReference type="NCBI Taxonomy" id="3494"/>
    <lineage>
        <taxon>Eukaryota</taxon>
        <taxon>Viridiplantae</taxon>
        <taxon>Streptophyta</taxon>
        <taxon>Embryophyta</taxon>
        <taxon>Tracheophyta</taxon>
        <taxon>Spermatophyta</taxon>
        <taxon>Magnoliopsida</taxon>
        <taxon>eudicotyledons</taxon>
        <taxon>Gunneridae</taxon>
        <taxon>Pentapetalae</taxon>
        <taxon>rosids</taxon>
        <taxon>fabids</taxon>
        <taxon>Rosales</taxon>
        <taxon>Moraceae</taxon>
        <taxon>Ficeae</taxon>
        <taxon>Ficus</taxon>
    </lineage>
</organism>
<protein>
    <submittedName>
        <fullName evidence="1">Uncharacterized protein</fullName>
    </submittedName>
</protein>
<dbReference type="AlphaFoldDB" id="A0AA87ZTZ3"/>
<sequence length="57" mass="6582">MDSMISRSEFRPHLVTFERLPRQKNGKRWDLQMARSGGSGGEAHRKPICRGAMIQRL</sequence>
<keyword evidence="2" id="KW-1185">Reference proteome</keyword>
<dbReference type="Proteomes" id="UP001187192">
    <property type="component" value="Unassembled WGS sequence"/>
</dbReference>
<comment type="caution">
    <text evidence="1">The sequence shown here is derived from an EMBL/GenBank/DDBJ whole genome shotgun (WGS) entry which is preliminary data.</text>
</comment>
<accession>A0AA87ZTZ3</accession>
<proteinExistence type="predicted"/>
<evidence type="ECO:0000313" key="1">
    <source>
        <dbReference type="EMBL" id="GMN43664.1"/>
    </source>
</evidence>
<evidence type="ECO:0000313" key="2">
    <source>
        <dbReference type="Proteomes" id="UP001187192"/>
    </source>
</evidence>
<gene>
    <name evidence="1" type="ORF">TIFTF001_012871</name>
</gene>
<reference evidence="1" key="1">
    <citation type="submission" date="2023-07" db="EMBL/GenBank/DDBJ databases">
        <title>draft genome sequence of fig (Ficus carica).</title>
        <authorList>
            <person name="Takahashi T."/>
            <person name="Nishimura K."/>
        </authorList>
    </citation>
    <scope>NUCLEOTIDE SEQUENCE</scope>
</reference>